<reference evidence="1 2" key="1">
    <citation type="submission" date="2023-10" db="EMBL/GenBank/DDBJ databases">
        <title>Complete genome sequence of a Sphingomonadaceae bacterium.</title>
        <authorList>
            <person name="Yan C."/>
        </authorList>
    </citation>
    <scope>NUCLEOTIDE SEQUENCE [LARGE SCALE GENOMIC DNA]</scope>
    <source>
        <strain evidence="1 2">SCSIO 66989</strain>
    </source>
</reference>
<evidence type="ECO:0000313" key="2">
    <source>
        <dbReference type="Proteomes" id="UP001302429"/>
    </source>
</evidence>
<name>A0AA97HZQ9_9SPHN</name>
<protein>
    <submittedName>
        <fullName evidence="1">Uncharacterized protein</fullName>
    </submittedName>
</protein>
<dbReference type="AlphaFoldDB" id="A0AA97HZQ9"/>
<dbReference type="KEGG" id="acoa:RB602_09555"/>
<proteinExistence type="predicted"/>
<keyword evidence="2" id="KW-1185">Reference proteome</keyword>
<sequence>MTVAPRSCASCGETGCVMHAKHGVFAPAAEQTSYILDDVWPEYASMVSSTAQPNDQIIAPGLLGRPGLDRYRWPGQPAHKASLATFRRHAEMRRVAEAPGGVRQRAYLAEDRKLGHALAQHIDYRARHLVVAQTWLPALEEAGVLGGRSYDVLMSRYPLGEVHRLLDRTAKQTGPSTTINDFRAPDSLVEREAALLSGARHIITPHHGIGALFPGQWLPLAWHRPEAKPHISGSRVAYIGSNLTRHRPDIVHELAAKLEEPLIVFGAKRGAQWEGIATEHRNMGADWLNDIGTIIQPAAMINQPRLLLSAQAAGITIYASNGCGLAPGDFRPVSDLVRVSA</sequence>
<dbReference type="Proteomes" id="UP001302429">
    <property type="component" value="Chromosome"/>
</dbReference>
<dbReference type="EMBL" id="CP136594">
    <property type="protein sequence ID" value="WOE74102.1"/>
    <property type="molecule type" value="Genomic_DNA"/>
</dbReference>
<dbReference type="RefSeq" id="WP_317080333.1">
    <property type="nucleotide sequence ID" value="NZ_CP136594.1"/>
</dbReference>
<organism evidence="1 2">
    <name type="scientific">Alterisphingorhabdus coralli</name>
    <dbReference type="NCBI Taxonomy" id="3071408"/>
    <lineage>
        <taxon>Bacteria</taxon>
        <taxon>Pseudomonadati</taxon>
        <taxon>Pseudomonadota</taxon>
        <taxon>Alphaproteobacteria</taxon>
        <taxon>Sphingomonadales</taxon>
        <taxon>Sphingomonadaceae</taxon>
        <taxon>Alterisphingorhabdus (ex Yan et al. 2024)</taxon>
    </lineage>
</organism>
<gene>
    <name evidence="1" type="ORF">RB602_09555</name>
</gene>
<accession>A0AA97HZQ9</accession>
<evidence type="ECO:0000313" key="1">
    <source>
        <dbReference type="EMBL" id="WOE74102.1"/>
    </source>
</evidence>